<proteinExistence type="predicted"/>
<evidence type="ECO:0000313" key="2">
    <source>
        <dbReference type="EnsemblPlants" id="EMT30235"/>
    </source>
</evidence>
<dbReference type="EnsemblPlants" id="EMT30235">
    <property type="protein sequence ID" value="EMT30235"/>
    <property type="gene ID" value="F775_15072"/>
</dbReference>
<dbReference type="AlphaFoldDB" id="M8BZ19"/>
<dbReference type="InterPro" id="IPR023213">
    <property type="entry name" value="CAT-like_dom_sf"/>
</dbReference>
<name>M8BZ19_AEGTA</name>
<dbReference type="Gene3D" id="3.30.559.10">
    <property type="entry name" value="Chloramphenicol acetyltransferase-like domain"/>
    <property type="match status" value="3"/>
</dbReference>
<organism evidence="2">
    <name type="scientific">Aegilops tauschii</name>
    <name type="common">Tausch's goatgrass</name>
    <name type="synonym">Aegilops squarrosa</name>
    <dbReference type="NCBI Taxonomy" id="37682"/>
    <lineage>
        <taxon>Eukaryota</taxon>
        <taxon>Viridiplantae</taxon>
        <taxon>Streptophyta</taxon>
        <taxon>Embryophyta</taxon>
        <taxon>Tracheophyta</taxon>
        <taxon>Spermatophyta</taxon>
        <taxon>Magnoliopsida</taxon>
        <taxon>Liliopsida</taxon>
        <taxon>Poales</taxon>
        <taxon>Poaceae</taxon>
        <taxon>BOP clade</taxon>
        <taxon>Pooideae</taxon>
        <taxon>Triticodae</taxon>
        <taxon>Triticeae</taxon>
        <taxon>Triticinae</taxon>
        <taxon>Aegilops</taxon>
    </lineage>
</organism>
<protein>
    <submittedName>
        <fullName evidence="2">Putative acetyltransferase</fullName>
    </submittedName>
</protein>
<dbReference type="ExpressionAtlas" id="M8BZ19">
    <property type="expression patterns" value="baseline"/>
</dbReference>
<sequence length="438" mass="47271">MTSKATSIVTTYKQKHIMGATTGTTVRVVSGRMVQPPSGGGGTPSEDIHLTPWDLRLLTIYYIQMGIVLPKPPVGGKSLVDALASSLARTLVRYYHFAGRLAVEELGDGTVTVSLRCTGEGAELVHAEAPGVAVADLVGSVHTSSPVDPAFFSLSGVLNGDAAIQSLPVLSAQVTELADGVFIAVSMNHSVGDGTNFWDLFNTWSEIHRGGDVNNTTPLLHGRWFVETSPVPIPLPLSKLQHVLQRFHLPPVREAFFTFSAASVKKLKARANEEMATNAISSLQALLAHLWRAVCRARRVPKGQETFYVLATWAAPWWSEERTGTVASFDEATLREFLDRWIREPTFPYSKDLSAGGGLEISNSPLFDVFGNDFGWGRPLGVRSGFGADDKSDGKATVFEGPEGEGSMSLEVCLAPDVLERLLADHEFMDAVTLPLPA</sequence>
<dbReference type="PANTHER" id="PTHR31896">
    <property type="entry name" value="FAMILY REGULATORY PROTEIN, PUTATIVE (AFU_ORTHOLOGUE AFUA_3G14730)-RELATED"/>
    <property type="match status" value="1"/>
</dbReference>
<dbReference type="InterPro" id="IPR051283">
    <property type="entry name" value="Sec_Metabolite_Acyltrans"/>
</dbReference>
<accession>M8BZ19</accession>
<dbReference type="PANTHER" id="PTHR31896:SF9">
    <property type="entry name" value="OS08G0111500 PROTEIN"/>
    <property type="match status" value="1"/>
</dbReference>
<keyword evidence="1" id="KW-0808">Transferase</keyword>
<evidence type="ECO:0000256" key="1">
    <source>
        <dbReference type="ARBA" id="ARBA00022679"/>
    </source>
</evidence>
<dbReference type="GO" id="GO:0016747">
    <property type="term" value="F:acyltransferase activity, transferring groups other than amino-acyl groups"/>
    <property type="evidence" value="ECO:0007669"/>
    <property type="project" value="UniProtKB-ARBA"/>
</dbReference>
<dbReference type="Pfam" id="PF02458">
    <property type="entry name" value="Transferase"/>
    <property type="match status" value="1"/>
</dbReference>
<reference evidence="2" key="1">
    <citation type="submission" date="2015-06" db="UniProtKB">
        <authorList>
            <consortium name="EnsemblPlants"/>
        </authorList>
    </citation>
    <scope>IDENTIFICATION</scope>
</reference>